<feature type="signal peptide" evidence="1">
    <location>
        <begin position="1"/>
        <end position="18"/>
    </location>
</feature>
<keyword evidence="1" id="KW-0732">Signal</keyword>
<dbReference type="AlphaFoldDB" id="A0A1Z5KGW2"/>
<evidence type="ECO:0000313" key="3">
    <source>
        <dbReference type="Proteomes" id="UP000198406"/>
    </source>
</evidence>
<dbReference type="InParanoid" id="A0A1Z5KGW2"/>
<dbReference type="EMBL" id="BDSP01000223">
    <property type="protein sequence ID" value="GAX25332.1"/>
    <property type="molecule type" value="Genomic_DNA"/>
</dbReference>
<comment type="caution">
    <text evidence="2">The sequence shown here is derived from an EMBL/GenBank/DDBJ whole genome shotgun (WGS) entry which is preliminary data.</text>
</comment>
<accession>A0A1Z5KGW2</accession>
<feature type="chain" id="PRO_5012757816" evidence="1">
    <location>
        <begin position="19"/>
        <end position="143"/>
    </location>
</feature>
<name>A0A1Z5KGW2_FISSO</name>
<keyword evidence="3" id="KW-1185">Reference proteome</keyword>
<sequence length="143" mass="15327">MKLSPFTLTAFLFGSASADFNFHAAANQLLGTKNADNGDVRVVVHGMRHEATADNITIIGKAVQSASNKAYCSAGYTMDSFKAESVAAVPELVGLSRPDCRLCPKDDDDVMAVKDTKRNGQMVLGFVQVGWIMRNIGLLAQCV</sequence>
<evidence type="ECO:0000313" key="2">
    <source>
        <dbReference type="EMBL" id="GAX25332.1"/>
    </source>
</evidence>
<protein>
    <submittedName>
        <fullName evidence="2">Uncharacterized protein</fullName>
    </submittedName>
</protein>
<evidence type="ECO:0000256" key="1">
    <source>
        <dbReference type="SAM" id="SignalP"/>
    </source>
</evidence>
<organism evidence="2 3">
    <name type="scientific">Fistulifera solaris</name>
    <name type="common">Oleaginous diatom</name>
    <dbReference type="NCBI Taxonomy" id="1519565"/>
    <lineage>
        <taxon>Eukaryota</taxon>
        <taxon>Sar</taxon>
        <taxon>Stramenopiles</taxon>
        <taxon>Ochrophyta</taxon>
        <taxon>Bacillariophyta</taxon>
        <taxon>Bacillariophyceae</taxon>
        <taxon>Bacillariophycidae</taxon>
        <taxon>Naviculales</taxon>
        <taxon>Naviculaceae</taxon>
        <taxon>Fistulifera</taxon>
    </lineage>
</organism>
<proteinExistence type="predicted"/>
<reference evidence="2 3" key="1">
    <citation type="journal article" date="2015" name="Plant Cell">
        <title>Oil accumulation by the oleaginous diatom Fistulifera solaris as revealed by the genome and transcriptome.</title>
        <authorList>
            <person name="Tanaka T."/>
            <person name="Maeda Y."/>
            <person name="Veluchamy A."/>
            <person name="Tanaka M."/>
            <person name="Abida H."/>
            <person name="Marechal E."/>
            <person name="Bowler C."/>
            <person name="Muto M."/>
            <person name="Sunaga Y."/>
            <person name="Tanaka M."/>
            <person name="Yoshino T."/>
            <person name="Taniguchi T."/>
            <person name="Fukuda Y."/>
            <person name="Nemoto M."/>
            <person name="Matsumoto M."/>
            <person name="Wong P.S."/>
            <person name="Aburatani S."/>
            <person name="Fujibuchi W."/>
        </authorList>
    </citation>
    <scope>NUCLEOTIDE SEQUENCE [LARGE SCALE GENOMIC DNA]</scope>
    <source>
        <strain evidence="2 3">JPCC DA0580</strain>
    </source>
</reference>
<gene>
    <name evidence="2" type="ORF">FisN_5Lu425</name>
</gene>
<dbReference type="Proteomes" id="UP000198406">
    <property type="component" value="Unassembled WGS sequence"/>
</dbReference>